<keyword evidence="3 7" id="KW-0479">Metal-binding</keyword>
<evidence type="ECO:0000256" key="6">
    <source>
        <dbReference type="ARBA" id="ARBA00023033"/>
    </source>
</evidence>
<accession>A0A3B0C4Q3</accession>
<dbReference type="InterPro" id="IPR001128">
    <property type="entry name" value="Cyt_P450"/>
</dbReference>
<comment type="similarity">
    <text evidence="1 8">Belongs to the cytochrome P450 family.</text>
</comment>
<sequence>MKNLPSIPRYEVLRNRRTILKNPLPFHHKYFQEYGDTFRINLGRSNDWVFTRNAESIRHILQKNHKNYGKSSLQTKELAKYIGHGLLTSNGEFWRVHRRMIQPAFHKKKLEGLIGMMYRTIVAELNALQVNSEYDIFPMMGDLAFQVVARSLFSADNIHDRMQRLKEITIANQKMLIKEMRMPYLKWWFNLTGDTGRHLKLSGEARHLINGIVQERLDSNEKKDDLLDMLLDARYEDGTNMQREQLIDEVMVLFTAGHETTANALSFTLMLLAKHPEIQQRLFQEVREVNFENGNNLQALTQLSYTLQCIEESMRLYPPVYFTDRVSLAEDIIKGHIFKKGTVWLMSIYELHRHMDFWENPHQFIPERFASDAKKDFSAHYFPFGAGPRMCVGNNFAMYEMIITIAFLVKKYRLSTTHEIEVHPLISLKPKGAYIKLTARI</sequence>
<dbReference type="EMBL" id="RBCJ01000003">
    <property type="protein sequence ID" value="RKN79518.1"/>
    <property type="molecule type" value="Genomic_DNA"/>
</dbReference>
<dbReference type="PRINTS" id="PR00463">
    <property type="entry name" value="EP450I"/>
</dbReference>
<dbReference type="PROSITE" id="PS00086">
    <property type="entry name" value="CYTOCHROME_P450"/>
    <property type="match status" value="1"/>
</dbReference>
<protein>
    <submittedName>
        <fullName evidence="9">Cytochrome P450</fullName>
    </submittedName>
</protein>
<evidence type="ECO:0000256" key="7">
    <source>
        <dbReference type="PIRSR" id="PIRSR602401-1"/>
    </source>
</evidence>
<evidence type="ECO:0000313" key="9">
    <source>
        <dbReference type="EMBL" id="RKN79518.1"/>
    </source>
</evidence>
<evidence type="ECO:0000256" key="4">
    <source>
        <dbReference type="ARBA" id="ARBA00023002"/>
    </source>
</evidence>
<evidence type="ECO:0000256" key="1">
    <source>
        <dbReference type="ARBA" id="ARBA00010617"/>
    </source>
</evidence>
<keyword evidence="10" id="KW-1185">Reference proteome</keyword>
<dbReference type="Gene3D" id="1.10.630.10">
    <property type="entry name" value="Cytochrome P450"/>
    <property type="match status" value="1"/>
</dbReference>
<dbReference type="OrthoDB" id="9764248at2"/>
<dbReference type="PANTHER" id="PTHR24291:SF50">
    <property type="entry name" value="BIFUNCTIONAL ALBAFLAVENONE MONOOXYGENASE_TERPENE SYNTHASE"/>
    <property type="match status" value="1"/>
</dbReference>
<dbReference type="RefSeq" id="WP_120712331.1">
    <property type="nucleotide sequence ID" value="NZ_RBCJ01000003.1"/>
</dbReference>
<dbReference type="GO" id="GO:0004497">
    <property type="term" value="F:monooxygenase activity"/>
    <property type="evidence" value="ECO:0007669"/>
    <property type="project" value="UniProtKB-KW"/>
</dbReference>
<reference evidence="9 10" key="1">
    <citation type="submission" date="2018-10" db="EMBL/GenBank/DDBJ databases">
        <title>Ulvibacterium marinum gen. nov., sp. nov., a novel marine bacterium of the family Flavobacteriaceae, isolated from a culture of the green alga Ulva prolifera.</title>
        <authorList>
            <person name="Zhang Z."/>
        </authorList>
    </citation>
    <scope>NUCLEOTIDE SEQUENCE [LARGE SCALE GENOMIC DNA]</scope>
    <source>
        <strain evidence="9 10">CCMM003</strain>
    </source>
</reference>
<feature type="binding site" description="axial binding residue" evidence="7">
    <location>
        <position position="391"/>
    </location>
    <ligand>
        <name>heme</name>
        <dbReference type="ChEBI" id="CHEBI:30413"/>
    </ligand>
    <ligandPart>
        <name>Fe</name>
        <dbReference type="ChEBI" id="CHEBI:18248"/>
    </ligandPart>
</feature>
<organism evidence="9 10">
    <name type="scientific">Ulvibacterium marinum</name>
    <dbReference type="NCBI Taxonomy" id="2419782"/>
    <lineage>
        <taxon>Bacteria</taxon>
        <taxon>Pseudomonadati</taxon>
        <taxon>Bacteroidota</taxon>
        <taxon>Flavobacteriia</taxon>
        <taxon>Flavobacteriales</taxon>
        <taxon>Flavobacteriaceae</taxon>
        <taxon>Ulvibacterium</taxon>
    </lineage>
</organism>
<dbReference type="AlphaFoldDB" id="A0A3B0C4Q3"/>
<dbReference type="Proteomes" id="UP000276603">
    <property type="component" value="Unassembled WGS sequence"/>
</dbReference>
<proteinExistence type="inferred from homology"/>
<comment type="cofactor">
    <cofactor evidence="7">
        <name>heme</name>
        <dbReference type="ChEBI" id="CHEBI:30413"/>
    </cofactor>
</comment>
<dbReference type="InterPro" id="IPR002401">
    <property type="entry name" value="Cyt_P450_E_grp-I"/>
</dbReference>
<evidence type="ECO:0000256" key="8">
    <source>
        <dbReference type="RuleBase" id="RU000461"/>
    </source>
</evidence>
<name>A0A3B0C4Q3_9FLAO</name>
<dbReference type="GO" id="GO:0020037">
    <property type="term" value="F:heme binding"/>
    <property type="evidence" value="ECO:0007669"/>
    <property type="project" value="InterPro"/>
</dbReference>
<dbReference type="PANTHER" id="PTHR24291">
    <property type="entry name" value="CYTOCHROME P450 FAMILY 4"/>
    <property type="match status" value="1"/>
</dbReference>
<keyword evidence="5 7" id="KW-0408">Iron</keyword>
<evidence type="ECO:0000313" key="10">
    <source>
        <dbReference type="Proteomes" id="UP000276603"/>
    </source>
</evidence>
<keyword evidence="4 8" id="KW-0560">Oxidoreductase</keyword>
<dbReference type="PRINTS" id="PR00385">
    <property type="entry name" value="P450"/>
</dbReference>
<gene>
    <name evidence="9" type="ORF">D7Z94_14525</name>
</gene>
<dbReference type="GO" id="GO:0005506">
    <property type="term" value="F:iron ion binding"/>
    <property type="evidence" value="ECO:0007669"/>
    <property type="project" value="InterPro"/>
</dbReference>
<dbReference type="Pfam" id="PF00067">
    <property type="entry name" value="p450"/>
    <property type="match status" value="1"/>
</dbReference>
<dbReference type="GO" id="GO:0016705">
    <property type="term" value="F:oxidoreductase activity, acting on paired donors, with incorporation or reduction of molecular oxygen"/>
    <property type="evidence" value="ECO:0007669"/>
    <property type="project" value="InterPro"/>
</dbReference>
<evidence type="ECO:0000256" key="5">
    <source>
        <dbReference type="ARBA" id="ARBA00023004"/>
    </source>
</evidence>
<keyword evidence="2 7" id="KW-0349">Heme</keyword>
<dbReference type="InterPro" id="IPR036396">
    <property type="entry name" value="Cyt_P450_sf"/>
</dbReference>
<keyword evidence="6 8" id="KW-0503">Monooxygenase</keyword>
<comment type="caution">
    <text evidence="9">The sequence shown here is derived from an EMBL/GenBank/DDBJ whole genome shotgun (WGS) entry which is preliminary data.</text>
</comment>
<evidence type="ECO:0000256" key="2">
    <source>
        <dbReference type="ARBA" id="ARBA00022617"/>
    </source>
</evidence>
<dbReference type="InterPro" id="IPR050196">
    <property type="entry name" value="Cytochrome_P450_Monoox"/>
</dbReference>
<dbReference type="InterPro" id="IPR017972">
    <property type="entry name" value="Cyt_P450_CS"/>
</dbReference>
<evidence type="ECO:0000256" key="3">
    <source>
        <dbReference type="ARBA" id="ARBA00022723"/>
    </source>
</evidence>
<dbReference type="SUPFAM" id="SSF48264">
    <property type="entry name" value="Cytochrome P450"/>
    <property type="match status" value="1"/>
</dbReference>